<evidence type="ECO:0000256" key="1">
    <source>
        <dbReference type="SAM" id="Phobius"/>
    </source>
</evidence>
<evidence type="ECO:0000313" key="4">
    <source>
        <dbReference type="Proteomes" id="UP000034883"/>
    </source>
</evidence>
<keyword evidence="2" id="KW-0732">Signal</keyword>
<feature type="signal peptide" evidence="2">
    <location>
        <begin position="1"/>
        <end position="24"/>
    </location>
</feature>
<keyword evidence="1" id="KW-0472">Membrane</keyword>
<feature type="transmembrane region" description="Helical" evidence="1">
    <location>
        <begin position="117"/>
        <end position="137"/>
    </location>
</feature>
<dbReference type="AlphaFoldDB" id="A0A0F6W4S4"/>
<dbReference type="KEGG" id="samy:DB32_004547"/>
<keyword evidence="1" id="KW-0812">Transmembrane</keyword>
<keyword evidence="1" id="KW-1133">Transmembrane helix</keyword>
<dbReference type="EMBL" id="CP011125">
    <property type="protein sequence ID" value="AKF07398.1"/>
    <property type="molecule type" value="Genomic_DNA"/>
</dbReference>
<name>A0A0F6W4S4_9BACT</name>
<sequence>MTRIRRALSLVVALASLVAAWALTQPFHHVVVATTGGDERLLHTGITHHSWGLMFVPTAIVLAAIGIAGAWSARPRARTFAIATGVASIAWSLVVLTDGLLTDYLMTRESALFGEQVFVAARIAIALAGVPLLVVAARERA</sequence>
<feature type="transmembrane region" description="Helical" evidence="1">
    <location>
        <begin position="80"/>
        <end position="97"/>
    </location>
</feature>
<feature type="transmembrane region" description="Helical" evidence="1">
    <location>
        <begin position="51"/>
        <end position="73"/>
    </location>
</feature>
<dbReference type="STRING" id="927083.DB32_004547"/>
<protein>
    <submittedName>
        <fullName evidence="3">Uncharacterized protein</fullName>
    </submittedName>
</protein>
<accession>A0A0F6W4S4</accession>
<evidence type="ECO:0000256" key="2">
    <source>
        <dbReference type="SAM" id="SignalP"/>
    </source>
</evidence>
<evidence type="ECO:0000313" key="3">
    <source>
        <dbReference type="EMBL" id="AKF07398.1"/>
    </source>
</evidence>
<organism evidence="3 4">
    <name type="scientific">Sandaracinus amylolyticus</name>
    <dbReference type="NCBI Taxonomy" id="927083"/>
    <lineage>
        <taxon>Bacteria</taxon>
        <taxon>Pseudomonadati</taxon>
        <taxon>Myxococcota</taxon>
        <taxon>Polyangia</taxon>
        <taxon>Polyangiales</taxon>
        <taxon>Sandaracinaceae</taxon>
        <taxon>Sandaracinus</taxon>
    </lineage>
</organism>
<dbReference type="Proteomes" id="UP000034883">
    <property type="component" value="Chromosome"/>
</dbReference>
<proteinExistence type="predicted"/>
<reference evidence="3 4" key="1">
    <citation type="submission" date="2015-03" db="EMBL/GenBank/DDBJ databases">
        <title>Genome assembly of Sandaracinus amylolyticus DSM 53668.</title>
        <authorList>
            <person name="Sharma G."/>
            <person name="Subramanian S."/>
        </authorList>
    </citation>
    <scope>NUCLEOTIDE SEQUENCE [LARGE SCALE GENOMIC DNA]</scope>
    <source>
        <strain evidence="3 4">DSM 53668</strain>
    </source>
</reference>
<dbReference type="RefSeq" id="WP_053234662.1">
    <property type="nucleotide sequence ID" value="NZ_CP011125.1"/>
</dbReference>
<keyword evidence="4" id="KW-1185">Reference proteome</keyword>
<gene>
    <name evidence="3" type="ORF">DB32_004547</name>
</gene>
<feature type="chain" id="PRO_5002511732" evidence="2">
    <location>
        <begin position="25"/>
        <end position="141"/>
    </location>
</feature>